<dbReference type="OrthoDB" id="8239714at2"/>
<comment type="caution">
    <text evidence="2">The sequence shown here is derived from an EMBL/GenBank/DDBJ whole genome shotgun (WGS) entry which is preliminary data.</text>
</comment>
<dbReference type="EMBL" id="LLYB01000125">
    <property type="protein sequence ID" value="KRR16666.1"/>
    <property type="molecule type" value="Genomic_DNA"/>
</dbReference>
<proteinExistence type="predicted"/>
<keyword evidence="1" id="KW-0812">Transmembrane</keyword>
<reference evidence="2 3" key="1">
    <citation type="submission" date="2014-03" db="EMBL/GenBank/DDBJ databases">
        <title>Bradyrhizobium valentinum sp. nov., isolated from effective nodules of Lupinus mariae-josephae, a lupine endemic of basic-lime soils in Eastern Spain.</title>
        <authorList>
            <person name="Duran D."/>
            <person name="Rey L."/>
            <person name="Navarro A."/>
            <person name="Busquets A."/>
            <person name="Imperial J."/>
            <person name="Ruiz-Argueso T."/>
        </authorList>
    </citation>
    <scope>NUCLEOTIDE SEQUENCE [LARGE SCALE GENOMIC DNA]</scope>
    <source>
        <strain evidence="2 3">CCBAU 23086</strain>
    </source>
</reference>
<evidence type="ECO:0000256" key="1">
    <source>
        <dbReference type="SAM" id="Phobius"/>
    </source>
</evidence>
<keyword evidence="1" id="KW-1133">Transmembrane helix</keyword>
<evidence type="ECO:0000313" key="3">
    <source>
        <dbReference type="Proteomes" id="UP000051660"/>
    </source>
</evidence>
<dbReference type="RefSeq" id="WP_057862433.1">
    <property type="nucleotide sequence ID" value="NZ_LLYB01000125.1"/>
</dbReference>
<dbReference type="Proteomes" id="UP000051660">
    <property type="component" value="Unassembled WGS sequence"/>
</dbReference>
<organism evidence="2 3">
    <name type="scientific">Bradyrhizobium lablabi</name>
    <dbReference type="NCBI Taxonomy" id="722472"/>
    <lineage>
        <taxon>Bacteria</taxon>
        <taxon>Pseudomonadati</taxon>
        <taxon>Pseudomonadota</taxon>
        <taxon>Alphaproteobacteria</taxon>
        <taxon>Hyphomicrobiales</taxon>
        <taxon>Nitrobacteraceae</taxon>
        <taxon>Bradyrhizobium</taxon>
    </lineage>
</organism>
<gene>
    <name evidence="2" type="ORF">CQ14_13695</name>
</gene>
<name>A0A0R3M9Y2_9BRAD</name>
<accession>A0A0R3M9Y2</accession>
<protein>
    <submittedName>
        <fullName evidence="2">Uncharacterized protein</fullName>
    </submittedName>
</protein>
<feature type="transmembrane region" description="Helical" evidence="1">
    <location>
        <begin position="16"/>
        <end position="39"/>
    </location>
</feature>
<keyword evidence="1" id="KW-0472">Membrane</keyword>
<sequence>MRRLLESLTPDHRRLYWQWVGGMFVLYVVLMITAAGVFLGHESSRKVAQQPVTTVATDLEQRSTPEVLTPLRQAARYGQE</sequence>
<evidence type="ECO:0000313" key="2">
    <source>
        <dbReference type="EMBL" id="KRR16666.1"/>
    </source>
</evidence>
<dbReference type="AlphaFoldDB" id="A0A0R3M9Y2"/>